<organism evidence="2 3">
    <name type="scientific">Cysteiniphilum litorale</name>
    <dbReference type="NCBI Taxonomy" id="2056700"/>
    <lineage>
        <taxon>Bacteria</taxon>
        <taxon>Pseudomonadati</taxon>
        <taxon>Pseudomonadota</taxon>
        <taxon>Gammaproteobacteria</taxon>
        <taxon>Thiotrichales</taxon>
        <taxon>Fastidiosibacteraceae</taxon>
        <taxon>Cysteiniphilum</taxon>
    </lineage>
</organism>
<dbReference type="AlphaFoldDB" id="A0A8J2Z5F6"/>
<dbReference type="Gene3D" id="3.55.50.70">
    <property type="match status" value="1"/>
</dbReference>
<dbReference type="OrthoDB" id="5791855at2"/>
<sequence>MNSNRIWHKLTFLVSSLTALVIFMLSCQHVLAQELVSRDFLKVVSPNCALSEHCAEIDIKKSQGMAKIVSDDEYNGFTLIVADNLVADLSVSEIYKIFSQEPSHYMAGINLEGKIVAIAQTQQEADLLAKHPREVFYVLKGQTLKETIERWLSYQEIKLIWEAPVDYKLAASAVFEGQLFAKDGALNNLLKAFEEADHPLQAELKANHVLVIKAKSYSSNMVVMQN</sequence>
<accession>A0A8J2Z5F6</accession>
<reference evidence="2" key="1">
    <citation type="journal article" date="2014" name="Int. J. Syst. Evol. Microbiol.">
        <title>Complete genome sequence of Corynebacterium casei LMG S-19264T (=DSM 44701T), isolated from a smear-ripened cheese.</title>
        <authorList>
            <consortium name="US DOE Joint Genome Institute (JGI-PGF)"/>
            <person name="Walter F."/>
            <person name="Albersmeier A."/>
            <person name="Kalinowski J."/>
            <person name="Ruckert C."/>
        </authorList>
    </citation>
    <scope>NUCLEOTIDE SEQUENCE</scope>
    <source>
        <strain evidence="2">CGMCC 1.15758</strain>
    </source>
</reference>
<evidence type="ECO:0000259" key="1">
    <source>
        <dbReference type="Pfam" id="PF10671"/>
    </source>
</evidence>
<dbReference type="PROSITE" id="PS51257">
    <property type="entry name" value="PROKAR_LIPOPROTEIN"/>
    <property type="match status" value="1"/>
</dbReference>
<dbReference type="EMBL" id="BMJS01000021">
    <property type="protein sequence ID" value="GGG01092.1"/>
    <property type="molecule type" value="Genomic_DNA"/>
</dbReference>
<reference evidence="2" key="2">
    <citation type="submission" date="2020-09" db="EMBL/GenBank/DDBJ databases">
        <authorList>
            <person name="Sun Q."/>
            <person name="Zhou Y."/>
        </authorList>
    </citation>
    <scope>NUCLEOTIDE SEQUENCE</scope>
    <source>
        <strain evidence="2">CGMCC 1.15758</strain>
    </source>
</reference>
<evidence type="ECO:0000313" key="2">
    <source>
        <dbReference type="EMBL" id="GGG01092.1"/>
    </source>
</evidence>
<feature type="domain" description="Toxin co-regulated pilus biosynthesis protein Q C-terminal" evidence="1">
    <location>
        <begin position="135"/>
        <end position="214"/>
    </location>
</feature>
<name>A0A8J2Z5F6_9GAMM</name>
<comment type="caution">
    <text evidence="2">The sequence shown here is derived from an EMBL/GenBank/DDBJ whole genome shotgun (WGS) entry which is preliminary data.</text>
</comment>
<dbReference type="Pfam" id="PF10671">
    <property type="entry name" value="TcpQ"/>
    <property type="match status" value="1"/>
</dbReference>
<protein>
    <recommendedName>
        <fullName evidence="1">Toxin co-regulated pilus biosynthesis protein Q C-terminal domain-containing protein</fullName>
    </recommendedName>
</protein>
<proteinExistence type="predicted"/>
<dbReference type="InterPro" id="IPR018927">
    <property type="entry name" value="Pilus_synth_Q_C"/>
</dbReference>
<evidence type="ECO:0000313" key="3">
    <source>
        <dbReference type="Proteomes" id="UP000636949"/>
    </source>
</evidence>
<gene>
    <name evidence="2" type="ORF">GCM10010995_18140</name>
</gene>
<dbReference type="Proteomes" id="UP000636949">
    <property type="component" value="Unassembled WGS sequence"/>
</dbReference>
<keyword evidence="3" id="KW-1185">Reference proteome</keyword>
<dbReference type="RefSeq" id="WP_117003087.1">
    <property type="nucleotide sequence ID" value="NZ_BMJS01000021.1"/>
</dbReference>